<sequence length="203" mass="23499">MTELWLSYHQASRGHQQPTSQLVELDTKAQRLHDLEDVLEYVFQHGFLDHKLRPLSWWEKGDGEKVKNSICVDELLRQGVGRCQQTAMRLVIADVPSALWMSYQYTVAVGTPTVTQRIKLETLHSVQCGVRPKMAHVTNFIFDKGFLASHLRPRVHWEGVSGKDIDEHIDLFELLTSGEGVCEERPLRLVIDNAFRHDHRRHR</sequence>
<organism evidence="1 2">
    <name type="scientific">Phanerochaete carnosa (strain HHB-10118-sp)</name>
    <name type="common">White-rot fungus</name>
    <name type="synonym">Peniophora carnosa</name>
    <dbReference type="NCBI Taxonomy" id="650164"/>
    <lineage>
        <taxon>Eukaryota</taxon>
        <taxon>Fungi</taxon>
        <taxon>Dikarya</taxon>
        <taxon>Basidiomycota</taxon>
        <taxon>Agaricomycotina</taxon>
        <taxon>Agaricomycetes</taxon>
        <taxon>Polyporales</taxon>
        <taxon>Phanerochaetaceae</taxon>
        <taxon>Phanerochaete</taxon>
    </lineage>
</organism>
<keyword evidence="2" id="KW-1185">Reference proteome</keyword>
<dbReference type="EMBL" id="JH930476">
    <property type="protein sequence ID" value="EKM51679.1"/>
    <property type="molecule type" value="Genomic_DNA"/>
</dbReference>
<name>K5VYJ3_PHACS</name>
<dbReference type="KEGG" id="pco:PHACADRAFT_199184"/>
<evidence type="ECO:0000313" key="2">
    <source>
        <dbReference type="Proteomes" id="UP000008370"/>
    </source>
</evidence>
<dbReference type="HOGENOM" id="CLU_089679_0_0_1"/>
<dbReference type="AlphaFoldDB" id="K5VYJ3"/>
<reference evidence="1 2" key="1">
    <citation type="journal article" date="2012" name="BMC Genomics">
        <title>Comparative genomics of the white-rot fungi, Phanerochaete carnosa and P. chrysosporium, to elucidate the genetic basis of the distinct wood types they colonize.</title>
        <authorList>
            <person name="Suzuki H."/>
            <person name="MacDonald J."/>
            <person name="Syed K."/>
            <person name="Salamov A."/>
            <person name="Hori C."/>
            <person name="Aerts A."/>
            <person name="Henrissat B."/>
            <person name="Wiebenga A."/>
            <person name="vanKuyk P.A."/>
            <person name="Barry K."/>
            <person name="Lindquist E."/>
            <person name="LaButti K."/>
            <person name="Lapidus A."/>
            <person name="Lucas S."/>
            <person name="Coutinho P."/>
            <person name="Gong Y."/>
            <person name="Samejima M."/>
            <person name="Mahadevan R."/>
            <person name="Abou-Zaid M."/>
            <person name="de Vries R.P."/>
            <person name="Igarashi K."/>
            <person name="Yadav J.S."/>
            <person name="Grigoriev I.V."/>
            <person name="Master E.R."/>
        </authorList>
    </citation>
    <scope>NUCLEOTIDE SEQUENCE [LARGE SCALE GENOMIC DNA]</scope>
    <source>
        <strain evidence="1 2">HHB-10118-sp</strain>
    </source>
</reference>
<evidence type="ECO:0000313" key="1">
    <source>
        <dbReference type="EMBL" id="EKM51679.1"/>
    </source>
</evidence>
<dbReference type="Proteomes" id="UP000008370">
    <property type="component" value="Unassembled WGS sequence"/>
</dbReference>
<accession>K5VYJ3</accession>
<gene>
    <name evidence="1" type="ORF">PHACADRAFT_199184</name>
</gene>
<protein>
    <submittedName>
        <fullName evidence="1">Uncharacterized protein</fullName>
    </submittedName>
</protein>
<dbReference type="OrthoDB" id="2887913at2759"/>
<dbReference type="GeneID" id="18911396"/>
<dbReference type="InParanoid" id="K5VYJ3"/>
<proteinExistence type="predicted"/>
<dbReference type="RefSeq" id="XP_007399486.1">
    <property type="nucleotide sequence ID" value="XM_007399424.1"/>
</dbReference>